<dbReference type="Gene3D" id="3.40.50.1820">
    <property type="entry name" value="alpha/beta hydrolase"/>
    <property type="match status" value="1"/>
</dbReference>
<evidence type="ECO:0000259" key="2">
    <source>
        <dbReference type="Pfam" id="PF07859"/>
    </source>
</evidence>
<evidence type="ECO:0000256" key="1">
    <source>
        <dbReference type="ARBA" id="ARBA00022801"/>
    </source>
</evidence>
<keyword evidence="4" id="KW-1185">Reference proteome</keyword>
<dbReference type="OrthoDB" id="19653at2759"/>
<dbReference type="Pfam" id="PF07859">
    <property type="entry name" value="Abhydrolase_3"/>
    <property type="match status" value="1"/>
</dbReference>
<dbReference type="GO" id="GO:0016787">
    <property type="term" value="F:hydrolase activity"/>
    <property type="evidence" value="ECO:0007669"/>
    <property type="project" value="UniProtKB-KW"/>
</dbReference>
<dbReference type="SUPFAM" id="SSF53474">
    <property type="entry name" value="alpha/beta-Hydrolases"/>
    <property type="match status" value="1"/>
</dbReference>
<dbReference type="InterPro" id="IPR013094">
    <property type="entry name" value="AB_hydrolase_3"/>
</dbReference>
<dbReference type="AlphaFoldDB" id="A0A9N9UMP9"/>
<dbReference type="InterPro" id="IPR029058">
    <property type="entry name" value="AB_hydrolase_fold"/>
</dbReference>
<comment type="caution">
    <text evidence="3">The sequence shown here is derived from an EMBL/GenBank/DDBJ whole genome shotgun (WGS) entry which is preliminary data.</text>
</comment>
<organism evidence="3 4">
    <name type="scientific">Clonostachys byssicola</name>
    <dbReference type="NCBI Taxonomy" id="160290"/>
    <lineage>
        <taxon>Eukaryota</taxon>
        <taxon>Fungi</taxon>
        <taxon>Dikarya</taxon>
        <taxon>Ascomycota</taxon>
        <taxon>Pezizomycotina</taxon>
        <taxon>Sordariomycetes</taxon>
        <taxon>Hypocreomycetidae</taxon>
        <taxon>Hypocreales</taxon>
        <taxon>Bionectriaceae</taxon>
        <taxon>Clonostachys</taxon>
    </lineage>
</organism>
<feature type="domain" description="Alpha/beta hydrolase fold-3" evidence="2">
    <location>
        <begin position="64"/>
        <end position="198"/>
    </location>
</feature>
<gene>
    <name evidence="3" type="ORF">CBYS24578_00014333</name>
</gene>
<accession>A0A9N9UMP9</accession>
<dbReference type="PANTHER" id="PTHR48081">
    <property type="entry name" value="AB HYDROLASE SUPERFAMILY PROTEIN C4A8.06C"/>
    <property type="match status" value="1"/>
</dbReference>
<proteinExistence type="predicted"/>
<name>A0A9N9UMP9_9HYPO</name>
<evidence type="ECO:0000313" key="4">
    <source>
        <dbReference type="Proteomes" id="UP000754883"/>
    </source>
</evidence>
<dbReference type="InterPro" id="IPR050300">
    <property type="entry name" value="GDXG_lipolytic_enzyme"/>
</dbReference>
<keyword evidence="1" id="KW-0378">Hydrolase</keyword>
<reference evidence="3" key="1">
    <citation type="submission" date="2021-10" db="EMBL/GenBank/DDBJ databases">
        <authorList>
            <person name="Piombo E."/>
        </authorList>
    </citation>
    <scope>NUCLEOTIDE SEQUENCE</scope>
</reference>
<dbReference type="PANTHER" id="PTHR48081:SF3">
    <property type="entry name" value="ALPHA_BETA HYDROLASE FOLD-3 DOMAIN-CONTAINING PROTEIN"/>
    <property type="match status" value="1"/>
</dbReference>
<dbReference type="EMBL" id="CABFNO020001538">
    <property type="protein sequence ID" value="CAG9996091.1"/>
    <property type="molecule type" value="Genomic_DNA"/>
</dbReference>
<sequence length="348" mass="38319">MGSPSCERDAQFKALTDVLLGVSPEIFRPFDIFRSRYPSAGIKIEVDILVPKRRTAAMASHPVIVRIHGGFLVTGSSLFPAWFSKWILDYAEENNAIIVSPNYRLLPEVKGRDIIQDMASFWSWLGDGGVNQHLNSIGRPDISLNQSQLLLAGESAGGYLALQSVMSGFVRPNGIIALYPMIDMTSPHYTEKYSKPIVGVTNYGEQTVEEFLSSTLGAAPITEADPPSRLAAAIAAVQNGRFLDLFGRDEDLFFLERLRKGTPLAQESGTPFFPPIFLLHGEEDTAVPVEGSIKLLRLLRQADPAAKIYAAIRPGDHGFDFKASTEEPWLRAGLEFISAAWIESQDHI</sequence>
<dbReference type="Proteomes" id="UP000754883">
    <property type="component" value="Unassembled WGS sequence"/>
</dbReference>
<protein>
    <recommendedName>
        <fullName evidence="2">Alpha/beta hydrolase fold-3 domain-containing protein</fullName>
    </recommendedName>
</protein>
<evidence type="ECO:0000313" key="3">
    <source>
        <dbReference type="EMBL" id="CAG9996091.1"/>
    </source>
</evidence>